<dbReference type="PROSITE" id="PS00211">
    <property type="entry name" value="ABC_TRANSPORTER_1"/>
    <property type="match status" value="1"/>
</dbReference>
<dbReference type="PANTHER" id="PTHR24220">
    <property type="entry name" value="IMPORT ATP-BINDING PROTEIN"/>
    <property type="match status" value="1"/>
</dbReference>
<dbReference type="SMART" id="SM00382">
    <property type="entry name" value="AAA"/>
    <property type="match status" value="1"/>
</dbReference>
<dbReference type="AlphaFoldDB" id="A0A2M7W3B8"/>
<dbReference type="CDD" id="cd03255">
    <property type="entry name" value="ABC_MJ0796_LolCDE_FtsE"/>
    <property type="match status" value="1"/>
</dbReference>
<dbReference type="Proteomes" id="UP000228952">
    <property type="component" value="Unassembled WGS sequence"/>
</dbReference>
<evidence type="ECO:0000256" key="2">
    <source>
        <dbReference type="ARBA" id="ARBA00022741"/>
    </source>
</evidence>
<protein>
    <submittedName>
        <fullName evidence="5">Macrolide ABC transporter ATP-binding protein</fullName>
    </submittedName>
</protein>
<evidence type="ECO:0000259" key="4">
    <source>
        <dbReference type="PROSITE" id="PS50893"/>
    </source>
</evidence>
<dbReference type="SUPFAM" id="SSF52540">
    <property type="entry name" value="P-loop containing nucleoside triphosphate hydrolases"/>
    <property type="match status" value="1"/>
</dbReference>
<evidence type="ECO:0000256" key="1">
    <source>
        <dbReference type="ARBA" id="ARBA00022448"/>
    </source>
</evidence>
<dbReference type="GO" id="GO:0005524">
    <property type="term" value="F:ATP binding"/>
    <property type="evidence" value="ECO:0007669"/>
    <property type="project" value="UniProtKB-KW"/>
</dbReference>
<sequence length="239" mass="26344">MDKKSATTQIKTNSLKASTTPVIEISGLDKWYRNDGLEFHALENITIQVSKGEFVAIVGPSGSGKSTLMNIIGCLDRYDKGTYKLSGQDVSKLSDIELAHYRGKVIGFVFQSFNLLERYTVLDNVLLPSFYVPVEKPRERALELLKMLDIADKANNLPSQISGGQKQRVAIARSLMTDPDLLLADEPTGNLDSKTGKVVLEIFNKLHEMGKTVLLITHDVAIAGYAHRQINILDGAIVK</sequence>
<dbReference type="GO" id="GO:0005886">
    <property type="term" value="C:plasma membrane"/>
    <property type="evidence" value="ECO:0007669"/>
    <property type="project" value="TreeGrafter"/>
</dbReference>
<dbReference type="PANTHER" id="PTHR24220:SF86">
    <property type="entry name" value="ABC TRANSPORTER ABCH.1"/>
    <property type="match status" value="1"/>
</dbReference>
<dbReference type="InterPro" id="IPR003439">
    <property type="entry name" value="ABC_transporter-like_ATP-bd"/>
</dbReference>
<comment type="caution">
    <text evidence="5">The sequence shown here is derived from an EMBL/GenBank/DDBJ whole genome shotgun (WGS) entry which is preliminary data.</text>
</comment>
<dbReference type="GO" id="GO:0098796">
    <property type="term" value="C:membrane protein complex"/>
    <property type="evidence" value="ECO:0007669"/>
    <property type="project" value="UniProtKB-ARBA"/>
</dbReference>
<proteinExistence type="predicted"/>
<dbReference type="InterPro" id="IPR017871">
    <property type="entry name" value="ABC_transporter-like_CS"/>
</dbReference>
<dbReference type="InterPro" id="IPR027417">
    <property type="entry name" value="P-loop_NTPase"/>
</dbReference>
<dbReference type="Pfam" id="PF00005">
    <property type="entry name" value="ABC_tran"/>
    <property type="match status" value="1"/>
</dbReference>
<evidence type="ECO:0000313" key="6">
    <source>
        <dbReference type="Proteomes" id="UP000228952"/>
    </source>
</evidence>
<dbReference type="InterPro" id="IPR015854">
    <property type="entry name" value="ABC_transpr_LolD-like"/>
</dbReference>
<dbReference type="EMBL" id="PFQB01000002">
    <property type="protein sequence ID" value="PJA15978.1"/>
    <property type="molecule type" value="Genomic_DNA"/>
</dbReference>
<organism evidence="5 6">
    <name type="scientific">Candidatus Dojkabacteria bacterium CG_4_10_14_0_2_um_filter_Dojkabacteria_WS6_41_15</name>
    <dbReference type="NCBI Taxonomy" id="2014249"/>
    <lineage>
        <taxon>Bacteria</taxon>
        <taxon>Candidatus Dojkabacteria</taxon>
    </lineage>
</organism>
<accession>A0A2M7W3B8</accession>
<dbReference type="Gene3D" id="3.40.50.300">
    <property type="entry name" value="P-loop containing nucleotide triphosphate hydrolases"/>
    <property type="match status" value="1"/>
</dbReference>
<reference evidence="6" key="1">
    <citation type="submission" date="2017-09" db="EMBL/GenBank/DDBJ databases">
        <title>Depth-based differentiation of microbial function through sediment-hosted aquifers and enrichment of novel symbionts in the deep terrestrial subsurface.</title>
        <authorList>
            <person name="Probst A.J."/>
            <person name="Ladd B."/>
            <person name="Jarett J.K."/>
            <person name="Geller-Mcgrath D.E."/>
            <person name="Sieber C.M.K."/>
            <person name="Emerson J.B."/>
            <person name="Anantharaman K."/>
            <person name="Thomas B.C."/>
            <person name="Malmstrom R."/>
            <person name="Stieglmeier M."/>
            <person name="Klingl A."/>
            <person name="Woyke T."/>
            <person name="Ryan C.M."/>
            <person name="Banfield J.F."/>
        </authorList>
    </citation>
    <scope>NUCLEOTIDE SEQUENCE [LARGE SCALE GENOMIC DNA]</scope>
</reference>
<keyword evidence="2" id="KW-0547">Nucleotide-binding</keyword>
<keyword evidence="3 5" id="KW-0067">ATP-binding</keyword>
<dbReference type="InterPro" id="IPR003593">
    <property type="entry name" value="AAA+_ATPase"/>
</dbReference>
<dbReference type="GO" id="GO:0016887">
    <property type="term" value="F:ATP hydrolysis activity"/>
    <property type="evidence" value="ECO:0007669"/>
    <property type="project" value="InterPro"/>
</dbReference>
<feature type="domain" description="ABC transporter" evidence="4">
    <location>
        <begin position="23"/>
        <end position="238"/>
    </location>
</feature>
<evidence type="ECO:0000313" key="5">
    <source>
        <dbReference type="EMBL" id="PJA15978.1"/>
    </source>
</evidence>
<dbReference type="InterPro" id="IPR017911">
    <property type="entry name" value="MacB-like_ATP-bd"/>
</dbReference>
<name>A0A2M7W3B8_9BACT</name>
<evidence type="ECO:0000256" key="3">
    <source>
        <dbReference type="ARBA" id="ARBA00022840"/>
    </source>
</evidence>
<gene>
    <name evidence="5" type="ORF">COX64_00095</name>
</gene>
<dbReference type="GO" id="GO:0022857">
    <property type="term" value="F:transmembrane transporter activity"/>
    <property type="evidence" value="ECO:0007669"/>
    <property type="project" value="TreeGrafter"/>
</dbReference>
<dbReference type="FunFam" id="3.40.50.300:FF:000032">
    <property type="entry name" value="Export ABC transporter ATP-binding protein"/>
    <property type="match status" value="1"/>
</dbReference>
<dbReference type="PROSITE" id="PS50893">
    <property type="entry name" value="ABC_TRANSPORTER_2"/>
    <property type="match status" value="1"/>
</dbReference>
<keyword evidence="1" id="KW-0813">Transport</keyword>